<evidence type="ECO:0000256" key="2">
    <source>
        <dbReference type="ARBA" id="ARBA00022448"/>
    </source>
</evidence>
<evidence type="ECO:0000313" key="10">
    <source>
        <dbReference type="EMBL" id="CAH7673768.1"/>
    </source>
</evidence>
<dbReference type="GO" id="GO:0005254">
    <property type="term" value="F:chloride channel activity"/>
    <property type="evidence" value="ECO:0007669"/>
    <property type="project" value="InterPro"/>
</dbReference>
<dbReference type="Pfam" id="PF25539">
    <property type="entry name" value="Bestrophin_2"/>
    <property type="match status" value="2"/>
</dbReference>
<organism evidence="10 11">
    <name type="scientific">Phakopsora pachyrhizi</name>
    <name type="common">Asian soybean rust disease fungus</name>
    <dbReference type="NCBI Taxonomy" id="170000"/>
    <lineage>
        <taxon>Eukaryota</taxon>
        <taxon>Fungi</taxon>
        <taxon>Dikarya</taxon>
        <taxon>Basidiomycota</taxon>
        <taxon>Pucciniomycotina</taxon>
        <taxon>Pucciniomycetes</taxon>
        <taxon>Pucciniales</taxon>
        <taxon>Phakopsoraceae</taxon>
        <taxon>Phakopsora</taxon>
    </lineage>
</organism>
<comment type="subcellular location">
    <subcellularLocation>
        <location evidence="1">Cell membrane</location>
        <topology evidence="1">Multi-pass membrane protein</topology>
    </subcellularLocation>
</comment>
<proteinExistence type="predicted"/>
<keyword evidence="11" id="KW-1185">Reference proteome</keyword>
<dbReference type="PANTHER" id="PTHR33281:SF19">
    <property type="entry name" value="VOLTAGE-DEPENDENT ANION CHANNEL-FORMING PROTEIN YNEE"/>
    <property type="match status" value="1"/>
</dbReference>
<reference evidence="10" key="1">
    <citation type="submission" date="2022-06" db="EMBL/GenBank/DDBJ databases">
        <authorList>
            <consortium name="SYNGENTA / RWTH Aachen University"/>
        </authorList>
    </citation>
    <scope>NUCLEOTIDE SEQUENCE</scope>
</reference>
<dbReference type="EMBL" id="CALTRL010001799">
    <property type="protein sequence ID" value="CAH7673768.1"/>
    <property type="molecule type" value="Genomic_DNA"/>
</dbReference>
<gene>
    <name evidence="10" type="ORF">PPACK8108_LOCUS8660</name>
</gene>
<evidence type="ECO:0000256" key="9">
    <source>
        <dbReference type="SAM" id="Phobius"/>
    </source>
</evidence>
<feature type="transmembrane region" description="Helical" evidence="9">
    <location>
        <begin position="52"/>
        <end position="72"/>
    </location>
</feature>
<feature type="region of interest" description="Disordered" evidence="8">
    <location>
        <begin position="222"/>
        <end position="244"/>
    </location>
</feature>
<evidence type="ECO:0000256" key="1">
    <source>
        <dbReference type="ARBA" id="ARBA00004651"/>
    </source>
</evidence>
<name>A0AAV0AV36_PHAPC</name>
<dbReference type="PANTHER" id="PTHR33281">
    <property type="entry name" value="UPF0187 PROTEIN YNEE"/>
    <property type="match status" value="1"/>
</dbReference>
<feature type="transmembrane region" description="Helical" evidence="9">
    <location>
        <begin position="28"/>
        <end position="45"/>
    </location>
</feature>
<keyword evidence="2" id="KW-0813">Transport</keyword>
<keyword evidence="4 9" id="KW-0812">Transmembrane</keyword>
<sequence length="494" mass="56229">MDREQIYINPFKTPSTINFIKAFSLRKTWPSVTFFTAFSVLLYYIDKHLIKIRVASTILTVIGTVIGFVVSYRTSSAYERYNEGRKLWSTITITSRTMAKLVWIHCPYVIRIPTDVEPLTEEEELRGLIEKKTTINLILAFSVALKHYLRGEHGIYYEDLYHLVCFIPKYAAKSIKPKNGSEDGSINAQNSQSLPKNMNLLSQIQIPNSNLGVAIQIDDNQNNTLSEEPKSKNRSRLSTNSKSSSYLGSALEPAQEILPAYNPPKNPWYSSIIFYSLFKSIFKAAKNATGRRSKKSYERIHEDNVPLDIICCLDSYVATLKKRKVLDVPTTNSFMATTLSLTDSMTSLDRILTTPIPFGYIVHLKVVIWGYLFFLPMQLLGTFGYLTIIAVFLVSFAFLGFLAVGEEIENPFGYDANDLDMDRFCHSVIARDLDEIISLPPPDPETFYHTHYNFPLYSSKIATSSLNFIKSKTKPEEFQLLLNKNNPMKEFSTS</sequence>
<keyword evidence="3" id="KW-1003">Cell membrane</keyword>
<dbReference type="Proteomes" id="UP001153365">
    <property type="component" value="Unassembled WGS sequence"/>
</dbReference>
<keyword evidence="5 9" id="KW-1133">Transmembrane helix</keyword>
<keyword evidence="7 9" id="KW-0472">Membrane</keyword>
<evidence type="ECO:0000313" key="11">
    <source>
        <dbReference type="Proteomes" id="UP001153365"/>
    </source>
</evidence>
<evidence type="ECO:0000256" key="4">
    <source>
        <dbReference type="ARBA" id="ARBA00022692"/>
    </source>
</evidence>
<keyword evidence="6" id="KW-0406">Ion transport</keyword>
<dbReference type="AlphaFoldDB" id="A0AAV0AV36"/>
<dbReference type="GO" id="GO:0005886">
    <property type="term" value="C:plasma membrane"/>
    <property type="evidence" value="ECO:0007669"/>
    <property type="project" value="UniProtKB-SubCell"/>
</dbReference>
<evidence type="ECO:0000256" key="6">
    <source>
        <dbReference type="ARBA" id="ARBA00023065"/>
    </source>
</evidence>
<evidence type="ECO:0000256" key="8">
    <source>
        <dbReference type="SAM" id="MobiDB-lite"/>
    </source>
</evidence>
<protein>
    <submittedName>
        <fullName evidence="10">Bestrophin, RFP-TM, chloride channel-domain-containing protein</fullName>
    </submittedName>
</protein>
<dbReference type="InterPro" id="IPR044669">
    <property type="entry name" value="YneE/VCCN1/2-like"/>
</dbReference>
<feature type="transmembrane region" description="Helical" evidence="9">
    <location>
        <begin position="383"/>
        <end position="404"/>
    </location>
</feature>
<evidence type="ECO:0000256" key="5">
    <source>
        <dbReference type="ARBA" id="ARBA00022989"/>
    </source>
</evidence>
<evidence type="ECO:0000256" key="7">
    <source>
        <dbReference type="ARBA" id="ARBA00023136"/>
    </source>
</evidence>
<feature type="transmembrane region" description="Helical" evidence="9">
    <location>
        <begin position="358"/>
        <end position="377"/>
    </location>
</feature>
<comment type="caution">
    <text evidence="10">The sequence shown here is derived from an EMBL/GenBank/DDBJ whole genome shotgun (WGS) entry which is preliminary data.</text>
</comment>
<accession>A0AAV0AV36</accession>
<evidence type="ECO:0000256" key="3">
    <source>
        <dbReference type="ARBA" id="ARBA00022475"/>
    </source>
</evidence>